<dbReference type="GO" id="GO:0004300">
    <property type="term" value="F:enoyl-CoA hydratase activity"/>
    <property type="evidence" value="ECO:0007669"/>
    <property type="project" value="UniProtKB-ARBA"/>
</dbReference>
<dbReference type="GO" id="GO:0016491">
    <property type="term" value="F:oxidoreductase activity"/>
    <property type="evidence" value="ECO:0007669"/>
    <property type="project" value="UniProtKB-KW"/>
</dbReference>
<evidence type="ECO:0000313" key="12">
    <source>
        <dbReference type="EMBL" id="RSH93745.1"/>
    </source>
</evidence>
<evidence type="ECO:0000256" key="5">
    <source>
        <dbReference type="ARBA" id="ARBA00022857"/>
    </source>
</evidence>
<dbReference type="UniPathway" id="UPA00659"/>
<dbReference type="Gene3D" id="3.40.50.720">
    <property type="entry name" value="NAD(P)-binding Rossmann-like Domain"/>
    <property type="match status" value="2"/>
</dbReference>
<protein>
    <recommendedName>
        <fullName evidence="11">Ketoreductase domain-containing protein</fullName>
    </recommendedName>
</protein>
<evidence type="ECO:0000256" key="2">
    <source>
        <dbReference type="ARBA" id="ARBA00005005"/>
    </source>
</evidence>
<dbReference type="CDD" id="cd05353">
    <property type="entry name" value="hydroxyacyl-CoA-like_DH_SDR_c-like"/>
    <property type="match status" value="1"/>
</dbReference>
<dbReference type="OrthoDB" id="3592703at2759"/>
<organism evidence="12 13">
    <name type="scientific">Saitozyma podzolica</name>
    <dbReference type="NCBI Taxonomy" id="1890683"/>
    <lineage>
        <taxon>Eukaryota</taxon>
        <taxon>Fungi</taxon>
        <taxon>Dikarya</taxon>
        <taxon>Basidiomycota</taxon>
        <taxon>Agaricomycotina</taxon>
        <taxon>Tremellomycetes</taxon>
        <taxon>Tremellales</taxon>
        <taxon>Trimorphomycetaceae</taxon>
        <taxon>Saitozyma</taxon>
    </lineage>
</organism>
<keyword evidence="9" id="KW-0456">Lyase</keyword>
<evidence type="ECO:0000256" key="6">
    <source>
        <dbReference type="ARBA" id="ARBA00023002"/>
    </source>
</evidence>
<name>A0A427YRQ7_9TREE</name>
<evidence type="ECO:0000256" key="3">
    <source>
        <dbReference type="ARBA" id="ARBA00006484"/>
    </source>
</evidence>
<keyword evidence="13" id="KW-1185">Reference proteome</keyword>
<reference evidence="12 13" key="1">
    <citation type="submission" date="2018-11" db="EMBL/GenBank/DDBJ databases">
        <title>Genome sequence of Saitozyma podzolica DSM 27192.</title>
        <authorList>
            <person name="Aliyu H."/>
            <person name="Gorte O."/>
            <person name="Ochsenreither K."/>
        </authorList>
    </citation>
    <scope>NUCLEOTIDE SEQUENCE [LARGE SCALE GENOMIC DNA]</scope>
    <source>
        <strain evidence="12 13">DSM 27192</strain>
    </source>
</reference>
<comment type="similarity">
    <text evidence="3">Belongs to the short-chain dehydrogenases/reductases (SDR) family.</text>
</comment>
<dbReference type="AlphaFoldDB" id="A0A427YRQ7"/>
<dbReference type="PANTHER" id="PTHR45024:SF2">
    <property type="entry name" value="SCP2 DOMAIN-CONTAINING PROTEIN"/>
    <property type="match status" value="1"/>
</dbReference>
<dbReference type="FunFam" id="3.40.50.720:FF:000084">
    <property type="entry name" value="Short-chain dehydrogenase reductase"/>
    <property type="match status" value="2"/>
</dbReference>
<evidence type="ECO:0000256" key="10">
    <source>
        <dbReference type="SAM" id="MobiDB-lite"/>
    </source>
</evidence>
<dbReference type="GO" id="GO:0005777">
    <property type="term" value="C:peroxisome"/>
    <property type="evidence" value="ECO:0007669"/>
    <property type="project" value="UniProtKB-SubCell"/>
</dbReference>
<dbReference type="SUPFAM" id="SSF54637">
    <property type="entry name" value="Thioesterase/thiol ester dehydrase-isomerase"/>
    <property type="match status" value="2"/>
</dbReference>
<accession>A0A427YRQ7</accession>
<keyword evidence="5" id="KW-0521">NADP</keyword>
<dbReference type="Gene3D" id="3.10.129.10">
    <property type="entry name" value="Hotdog Thioesterase"/>
    <property type="match status" value="1"/>
</dbReference>
<dbReference type="Pfam" id="PF01575">
    <property type="entry name" value="MaoC_dehydratas"/>
    <property type="match status" value="1"/>
</dbReference>
<dbReference type="SMART" id="SM00822">
    <property type="entry name" value="PKS_KR"/>
    <property type="match status" value="1"/>
</dbReference>
<keyword evidence="6" id="KW-0560">Oxidoreductase</keyword>
<evidence type="ECO:0000259" key="11">
    <source>
        <dbReference type="SMART" id="SM00822"/>
    </source>
</evidence>
<dbReference type="EMBL" id="RSCD01000003">
    <property type="protein sequence ID" value="RSH93745.1"/>
    <property type="molecule type" value="Genomic_DNA"/>
</dbReference>
<evidence type="ECO:0000313" key="13">
    <source>
        <dbReference type="Proteomes" id="UP000279259"/>
    </source>
</evidence>
<comment type="subcellular location">
    <subcellularLocation>
        <location evidence="1">Peroxisome</location>
    </subcellularLocation>
</comment>
<dbReference type="GO" id="GO:0006635">
    <property type="term" value="P:fatty acid beta-oxidation"/>
    <property type="evidence" value="ECO:0007669"/>
    <property type="project" value="UniProtKB-UniPathway"/>
</dbReference>
<dbReference type="InterPro" id="IPR057326">
    <property type="entry name" value="KR_dom"/>
</dbReference>
<gene>
    <name evidence="12" type="ORF">EHS25_006393</name>
</gene>
<dbReference type="PRINTS" id="PR00080">
    <property type="entry name" value="SDRFAMILY"/>
</dbReference>
<dbReference type="Pfam" id="PF22622">
    <property type="entry name" value="MFE-2_hydrat-2_N"/>
    <property type="match status" value="1"/>
</dbReference>
<dbReference type="PANTHER" id="PTHR45024">
    <property type="entry name" value="DEHYDROGENASES, SHORT CHAIN"/>
    <property type="match status" value="1"/>
</dbReference>
<dbReference type="InterPro" id="IPR051687">
    <property type="entry name" value="Peroxisomal_Beta-Oxidation"/>
</dbReference>
<feature type="region of interest" description="Disordered" evidence="10">
    <location>
        <begin position="592"/>
        <end position="627"/>
    </location>
</feature>
<dbReference type="InterPro" id="IPR036291">
    <property type="entry name" value="NAD(P)-bd_dom_sf"/>
</dbReference>
<dbReference type="PRINTS" id="PR00081">
    <property type="entry name" value="GDHRDH"/>
</dbReference>
<dbReference type="Proteomes" id="UP000279259">
    <property type="component" value="Unassembled WGS sequence"/>
</dbReference>
<dbReference type="Pfam" id="PF00106">
    <property type="entry name" value="adh_short"/>
    <property type="match status" value="2"/>
</dbReference>
<feature type="region of interest" description="Disordered" evidence="10">
    <location>
        <begin position="721"/>
        <end position="748"/>
    </location>
</feature>
<dbReference type="InterPro" id="IPR020904">
    <property type="entry name" value="Sc_DH/Rdtase_CS"/>
</dbReference>
<comment type="caution">
    <text evidence="12">The sequence shown here is derived from an EMBL/GenBank/DDBJ whole genome shotgun (WGS) entry which is preliminary data.</text>
</comment>
<feature type="domain" description="Ketoreductase" evidence="11">
    <location>
        <begin position="12"/>
        <end position="196"/>
    </location>
</feature>
<evidence type="ECO:0000256" key="8">
    <source>
        <dbReference type="ARBA" id="ARBA00023140"/>
    </source>
</evidence>
<evidence type="ECO:0000256" key="4">
    <source>
        <dbReference type="ARBA" id="ARBA00022832"/>
    </source>
</evidence>
<keyword evidence="8" id="KW-0576">Peroxisome</keyword>
<dbReference type="PROSITE" id="PS00061">
    <property type="entry name" value="ADH_SHORT"/>
    <property type="match status" value="2"/>
</dbReference>
<evidence type="ECO:0000256" key="1">
    <source>
        <dbReference type="ARBA" id="ARBA00004275"/>
    </source>
</evidence>
<dbReference type="InterPro" id="IPR002539">
    <property type="entry name" value="MaoC-like_dom"/>
</dbReference>
<dbReference type="CDD" id="cd03448">
    <property type="entry name" value="HDE_HSD"/>
    <property type="match status" value="1"/>
</dbReference>
<evidence type="ECO:0000256" key="7">
    <source>
        <dbReference type="ARBA" id="ARBA00023098"/>
    </source>
</evidence>
<keyword evidence="4" id="KW-0276">Fatty acid metabolism</keyword>
<dbReference type="InterPro" id="IPR054357">
    <property type="entry name" value="MFE-2_N"/>
</dbReference>
<comment type="pathway">
    <text evidence="2">Lipid metabolism; fatty acid beta-oxidation.</text>
</comment>
<dbReference type="InterPro" id="IPR002347">
    <property type="entry name" value="SDR_fam"/>
</dbReference>
<dbReference type="STRING" id="1890683.A0A427YRQ7"/>
<keyword evidence="7" id="KW-0443">Lipid metabolism</keyword>
<sequence length="868" mass="92378">MSSGEPLNFKGLVTVVTGAGSGIGKVYARFFAARGAHVVVNDVSAQAAQAVVDEINNAGGKAVAAAGSVAEGDKVIGQAVKAFGTVHILINNAGILRDKAFKNMSEQDWDLVTLVHLKGAYSCTKACWPLFRQQKFGRVVNTASAAGLYGNMGQANYSAAKMGLVGLTRTLAREGAKYNIKTNVIVPMAASAMTETILPPDMLKGLKPEFIAPLVGVLTAQNGPDVNGRIFELGAGFVSEVRYERSKGAVWRTDDSFTPSAVAAKWETVADFTNAEHPVNSEDGDMMGLLKKSRTSPTNPQVSPPIEFKGKTVIITGAGAGLGRSYALMFGKLGANVVINDVSKEGAEKVVQEVKAVGGQAVSAVCSAEEGDAIVKAATDAFGTVHILVANAGILRDKAFVNMDEKMWDQVIAVHLRGTFKCAKACWPIFQKQKYGRIITTASPNGIYGTIGQANYSTAKAAIIGLTRTLAIEGARTNIKVNCIAPRAGTAMTMTVWPKWGDGRSDESRLHCPIVGFLASEQCEDTGSLQEVFGGYAAKLRWQRTFGVAFPNDRELKPEAIVAKWKDITTFDARATHPSSGPEALQQIMENFGNLSGGGSDESSGSSYEDPEDTPEIKEAKKNAPAPEDFSYTERDVTLYNLGVGAKADELQWVYENADDFAYLKILGPIPTSGTLVNHVRLIEVLDKGKAASVTVKVETKDKGTGETVFENQSTVVLRGSGGFGGKKQGSDRGAATALNTPPKRKPDAVVEEKTTPEQAAVYRLSGDYNPLHIDPSFASTGGFPKPILHGLCFMGIAGKHVLKTFGPYSDIKVRFAGTVIPGETLVTEMWKEGDKVVFVTKVKERDAPALSHAAVTLVKSDVVKAKL</sequence>
<evidence type="ECO:0000256" key="9">
    <source>
        <dbReference type="ARBA" id="ARBA00023239"/>
    </source>
</evidence>
<dbReference type="InterPro" id="IPR029069">
    <property type="entry name" value="HotDog_dom_sf"/>
</dbReference>
<dbReference type="SUPFAM" id="SSF51735">
    <property type="entry name" value="NAD(P)-binding Rossmann-fold domains"/>
    <property type="match status" value="2"/>
</dbReference>
<proteinExistence type="inferred from homology"/>